<reference evidence="3 4" key="1">
    <citation type="submission" date="2016-10" db="EMBL/GenBank/DDBJ databases">
        <authorList>
            <person name="de Groot N.N."/>
        </authorList>
    </citation>
    <scope>NUCLEOTIDE SEQUENCE [LARGE SCALE GENOMIC DNA]</scope>
    <source>
        <strain evidence="3 4">DSM 1041</strain>
    </source>
</reference>
<dbReference type="SUPFAM" id="SSF46785">
    <property type="entry name" value="Winged helix' DNA-binding domain"/>
    <property type="match status" value="2"/>
</dbReference>
<dbReference type="InterPro" id="IPR000525">
    <property type="entry name" value="Initiator_Rep_WH1"/>
</dbReference>
<evidence type="ECO:0000256" key="1">
    <source>
        <dbReference type="ARBA" id="ARBA00038283"/>
    </source>
</evidence>
<dbReference type="EMBL" id="FNYO01000044">
    <property type="protein sequence ID" value="SEJ15187.1"/>
    <property type="molecule type" value="Genomic_DNA"/>
</dbReference>
<dbReference type="GO" id="GO:0006270">
    <property type="term" value="P:DNA replication initiation"/>
    <property type="evidence" value="ECO:0007669"/>
    <property type="project" value="InterPro"/>
</dbReference>
<dbReference type="Proteomes" id="UP000199005">
    <property type="component" value="Unassembled WGS sequence"/>
</dbReference>
<comment type="similarity">
    <text evidence="1">Belongs to the initiator RepB protein family.</text>
</comment>
<feature type="domain" description="Initiator Rep protein WH1" evidence="2">
    <location>
        <begin position="25"/>
        <end position="172"/>
    </location>
</feature>
<evidence type="ECO:0000313" key="3">
    <source>
        <dbReference type="EMBL" id="SEJ15187.1"/>
    </source>
</evidence>
<gene>
    <name evidence="3" type="ORF">SAMN04244579_03304</name>
</gene>
<accession>A0A1H6WLZ7</accession>
<dbReference type="RefSeq" id="WP_217648017.1">
    <property type="nucleotide sequence ID" value="NZ_FNYO01000044.1"/>
</dbReference>
<evidence type="ECO:0000313" key="4">
    <source>
        <dbReference type="Proteomes" id="UP000199005"/>
    </source>
</evidence>
<dbReference type="Pfam" id="PF01051">
    <property type="entry name" value="Rep3_N"/>
    <property type="match status" value="1"/>
</dbReference>
<dbReference type="GO" id="GO:0003887">
    <property type="term" value="F:DNA-directed DNA polymerase activity"/>
    <property type="evidence" value="ECO:0007669"/>
    <property type="project" value="InterPro"/>
</dbReference>
<dbReference type="InterPro" id="IPR036390">
    <property type="entry name" value="WH_DNA-bd_sf"/>
</dbReference>
<name>A0A1H6WLZ7_9GAMM</name>
<evidence type="ECO:0000259" key="2">
    <source>
        <dbReference type="Pfam" id="PF01051"/>
    </source>
</evidence>
<protein>
    <submittedName>
        <fullName evidence="3">Initiator Replication protein</fullName>
    </submittedName>
</protein>
<sequence length="305" mass="34624">MPHKAATNPDSAQAFKARPMDEWRICKSNALVEAGYKLTLGEHRIILACIAQVRRDQPISDQIIYTIRAIEIAEYAGITRQGAYQELAASAQTLFERYVSVLYGPKGERASVRRFRWVQMVDYVPTEGLVRLRFAADILPYLADLSERYTIYPITDVAKMTSAHGIRLYELLVQWRGAGQREIEVAWLRRAFQLEDRYPLLADLKKWVIDPAVKQVNEHSPLQVSWTQRKNGRTVTHFIFTFTVKAAASTTAKTKPGTKAKAKGTPKQVLDLEQPRLLTEAELSRLAYPGESREGALRRLHAVLC</sequence>
<dbReference type="STRING" id="170623.SAMN04244579_03304"/>
<dbReference type="Gene3D" id="1.10.10.10">
    <property type="entry name" value="Winged helix-like DNA-binding domain superfamily/Winged helix DNA-binding domain"/>
    <property type="match status" value="2"/>
</dbReference>
<dbReference type="AlphaFoldDB" id="A0A1H6WLZ7"/>
<dbReference type="InterPro" id="IPR036388">
    <property type="entry name" value="WH-like_DNA-bd_sf"/>
</dbReference>
<organism evidence="3 4">
    <name type="scientific">Azotobacter beijerinckii</name>
    <dbReference type="NCBI Taxonomy" id="170623"/>
    <lineage>
        <taxon>Bacteria</taxon>
        <taxon>Pseudomonadati</taxon>
        <taxon>Pseudomonadota</taxon>
        <taxon>Gammaproteobacteria</taxon>
        <taxon>Pseudomonadales</taxon>
        <taxon>Pseudomonadaceae</taxon>
        <taxon>Azotobacter</taxon>
    </lineage>
</organism>
<proteinExistence type="inferred from homology"/>
<dbReference type="Pfam" id="PF21205">
    <property type="entry name" value="Rep3_C"/>
    <property type="match status" value="1"/>
</dbReference>